<dbReference type="GO" id="GO:0005507">
    <property type="term" value="F:copper ion binding"/>
    <property type="evidence" value="ECO:0007669"/>
    <property type="project" value="TreeGrafter"/>
</dbReference>
<dbReference type="GO" id="GO:1990169">
    <property type="term" value="P:stress response to copper ion"/>
    <property type="evidence" value="ECO:0007669"/>
    <property type="project" value="TreeGrafter"/>
</dbReference>
<organism evidence="2 3">
    <name type="scientific">Megasphaera vaginalis</name>
    <name type="common">ex Srinivasan et al. 2021</name>
    <dbReference type="NCBI Taxonomy" id="1111454"/>
    <lineage>
        <taxon>Bacteria</taxon>
        <taxon>Bacillati</taxon>
        <taxon>Bacillota</taxon>
        <taxon>Negativicutes</taxon>
        <taxon>Veillonellales</taxon>
        <taxon>Veillonellaceae</taxon>
        <taxon>Megasphaera</taxon>
    </lineage>
</organism>
<dbReference type="PROSITE" id="PS50151">
    <property type="entry name" value="UVR"/>
    <property type="match status" value="1"/>
</dbReference>
<dbReference type="GO" id="GO:0008270">
    <property type="term" value="F:zinc ion binding"/>
    <property type="evidence" value="ECO:0007669"/>
    <property type="project" value="TreeGrafter"/>
</dbReference>
<evidence type="ECO:0000259" key="1">
    <source>
        <dbReference type="PROSITE" id="PS50151"/>
    </source>
</evidence>
<dbReference type="Pfam" id="PF02151">
    <property type="entry name" value="UVR"/>
    <property type="match status" value="1"/>
</dbReference>
<dbReference type="EMBL" id="AWXA01000053">
    <property type="protein sequence ID" value="ERT57138.1"/>
    <property type="molecule type" value="Genomic_DNA"/>
</dbReference>
<dbReference type="OrthoDB" id="9788704at2"/>
<dbReference type="InterPro" id="IPR025542">
    <property type="entry name" value="YacH"/>
</dbReference>
<dbReference type="AlphaFoldDB" id="U7UFD3"/>
<dbReference type="GO" id="GO:0046870">
    <property type="term" value="F:cadmium ion binding"/>
    <property type="evidence" value="ECO:0007669"/>
    <property type="project" value="TreeGrafter"/>
</dbReference>
<proteinExistence type="predicted"/>
<reference evidence="2 3" key="1">
    <citation type="submission" date="2013-09" db="EMBL/GenBank/DDBJ databases">
        <authorList>
            <person name="Durkin A.S."/>
            <person name="Haft D.R."/>
            <person name="McCorrison J."/>
            <person name="Torralba M."/>
            <person name="Gillis M."/>
            <person name="Haft D.H."/>
            <person name="Methe B."/>
            <person name="Sutton G."/>
            <person name="Nelson K.E."/>
        </authorList>
    </citation>
    <scope>NUCLEOTIDE SEQUENCE [LARGE SCALE GENOMIC DNA]</scope>
    <source>
        <strain evidence="2 3">BV3C16-1</strain>
    </source>
</reference>
<dbReference type="GO" id="GO:0050897">
    <property type="term" value="F:cobalt ion binding"/>
    <property type="evidence" value="ECO:0007669"/>
    <property type="project" value="TreeGrafter"/>
</dbReference>
<gene>
    <name evidence="2" type="ORF">HMPREF1250_1644</name>
</gene>
<dbReference type="eggNOG" id="COG3880">
    <property type="taxonomic scope" value="Bacteria"/>
</dbReference>
<keyword evidence="3" id="KW-1185">Reference proteome</keyword>
<dbReference type="InterPro" id="IPR001943">
    <property type="entry name" value="UVR_dom"/>
</dbReference>
<protein>
    <submittedName>
        <fullName evidence="2">UvrB/UvrC domain protein</fullName>
    </submittedName>
</protein>
<dbReference type="PATRIC" id="fig|1111454.3.peg.1936"/>
<comment type="caution">
    <text evidence="2">The sequence shown here is derived from an EMBL/GenBank/DDBJ whole genome shotgun (WGS) entry which is preliminary data.</text>
</comment>
<evidence type="ECO:0000313" key="3">
    <source>
        <dbReference type="Proteomes" id="UP000017090"/>
    </source>
</evidence>
<dbReference type="GO" id="GO:1990170">
    <property type="term" value="P:stress response to cadmium ion"/>
    <property type="evidence" value="ECO:0007669"/>
    <property type="project" value="TreeGrafter"/>
</dbReference>
<dbReference type="PIRSF" id="PIRSF015034">
    <property type="entry name" value="YacH"/>
    <property type="match status" value="1"/>
</dbReference>
<name>U7UFD3_9FIRM</name>
<feature type="domain" description="UVR" evidence="1">
    <location>
        <begin position="128"/>
        <end position="163"/>
    </location>
</feature>
<dbReference type="Proteomes" id="UP000017090">
    <property type="component" value="Unassembled WGS sequence"/>
</dbReference>
<accession>U7UFD3</accession>
<sequence>MLCDHCKKHEAVVHITKIENGRRTDIHLCADCAGKQSPFGSDGESNIVDNDFFRKMAYPDHHGRYGEELRCNSCGTTYEEFNRNGKFGCPDCYETFAEEATPLLRRIHGHGRHVGKVPERGSGVFRTETQLKRLRQHLQKLIAAEAYEDAATVRDEIRALEQQRGGKEG</sequence>
<evidence type="ECO:0000313" key="2">
    <source>
        <dbReference type="EMBL" id="ERT57138.1"/>
    </source>
</evidence>
<dbReference type="RefSeq" id="WP_023054445.1">
    <property type="nucleotide sequence ID" value="NZ_AWXA01000053.1"/>
</dbReference>
<dbReference type="PANTHER" id="PTHR38430:SF1">
    <property type="entry name" value="PROTEIN-ARGININE KINASE ACTIVATOR PROTEIN"/>
    <property type="match status" value="1"/>
</dbReference>
<dbReference type="PANTHER" id="PTHR38430">
    <property type="entry name" value="PROTEIN-ARGININE KINASE ACTIVATOR PROTEIN"/>
    <property type="match status" value="1"/>
</dbReference>
<dbReference type="STRING" id="1111454.HMPREF1250_1644"/>